<dbReference type="Proteomes" id="UP000593758">
    <property type="component" value="Chromosome"/>
</dbReference>
<evidence type="ECO:0000256" key="2">
    <source>
        <dbReference type="ARBA" id="ARBA00023015"/>
    </source>
</evidence>
<dbReference type="Pfam" id="PF00356">
    <property type="entry name" value="LacI"/>
    <property type="match status" value="1"/>
</dbReference>
<accession>A0A7M1SP22</accession>
<feature type="domain" description="HTH lacI-type" evidence="5">
    <location>
        <begin position="12"/>
        <end position="68"/>
    </location>
</feature>
<dbReference type="InterPro" id="IPR028082">
    <property type="entry name" value="Peripla_BP_I"/>
</dbReference>
<name>A0A7M1SP22_9MICO</name>
<evidence type="ECO:0000259" key="5">
    <source>
        <dbReference type="PROSITE" id="PS50932"/>
    </source>
</evidence>
<dbReference type="InterPro" id="IPR000843">
    <property type="entry name" value="HTH_LacI"/>
</dbReference>
<dbReference type="CDD" id="cd06288">
    <property type="entry name" value="PBP1_sucrose_transcription_regulator"/>
    <property type="match status" value="1"/>
</dbReference>
<dbReference type="GO" id="GO:0000976">
    <property type="term" value="F:transcription cis-regulatory region binding"/>
    <property type="evidence" value="ECO:0007669"/>
    <property type="project" value="TreeGrafter"/>
</dbReference>
<evidence type="ECO:0000256" key="4">
    <source>
        <dbReference type="ARBA" id="ARBA00023163"/>
    </source>
</evidence>
<dbReference type="InterPro" id="IPR046335">
    <property type="entry name" value="LacI/GalR-like_sensor"/>
</dbReference>
<dbReference type="PROSITE" id="PS50932">
    <property type="entry name" value="HTH_LACI_2"/>
    <property type="match status" value="1"/>
</dbReference>
<keyword evidence="2" id="KW-0805">Transcription regulation</keyword>
<dbReference type="InterPro" id="IPR010982">
    <property type="entry name" value="Lambda_DNA-bd_dom_sf"/>
</dbReference>
<keyword evidence="7" id="KW-1185">Reference proteome</keyword>
<dbReference type="SUPFAM" id="SSF53822">
    <property type="entry name" value="Periplasmic binding protein-like I"/>
    <property type="match status" value="1"/>
</dbReference>
<dbReference type="Gene3D" id="1.10.260.40">
    <property type="entry name" value="lambda repressor-like DNA-binding domains"/>
    <property type="match status" value="1"/>
</dbReference>
<protein>
    <submittedName>
        <fullName evidence="6">LacI family DNA-binding transcriptional regulator</fullName>
    </submittedName>
</protein>
<dbReference type="CDD" id="cd01392">
    <property type="entry name" value="HTH_LacI"/>
    <property type="match status" value="1"/>
</dbReference>
<dbReference type="KEGG" id="halt:IM660_11470"/>
<dbReference type="Pfam" id="PF13377">
    <property type="entry name" value="Peripla_BP_3"/>
    <property type="match status" value="1"/>
</dbReference>
<dbReference type="SMART" id="SM00354">
    <property type="entry name" value="HTH_LACI"/>
    <property type="match status" value="1"/>
</dbReference>
<keyword evidence="1" id="KW-0678">Repressor</keyword>
<evidence type="ECO:0000256" key="3">
    <source>
        <dbReference type="ARBA" id="ARBA00023125"/>
    </source>
</evidence>
<evidence type="ECO:0000313" key="6">
    <source>
        <dbReference type="EMBL" id="QOR69320.1"/>
    </source>
</evidence>
<evidence type="ECO:0000313" key="7">
    <source>
        <dbReference type="Proteomes" id="UP000593758"/>
    </source>
</evidence>
<dbReference type="SUPFAM" id="SSF47413">
    <property type="entry name" value="lambda repressor-like DNA-binding domains"/>
    <property type="match status" value="1"/>
</dbReference>
<dbReference type="AlphaFoldDB" id="A0A7M1SP22"/>
<proteinExistence type="predicted"/>
<organism evidence="6 7">
    <name type="scientific">Ruania alkalisoli</name>
    <dbReference type="NCBI Taxonomy" id="2779775"/>
    <lineage>
        <taxon>Bacteria</taxon>
        <taxon>Bacillati</taxon>
        <taxon>Actinomycetota</taxon>
        <taxon>Actinomycetes</taxon>
        <taxon>Micrococcales</taxon>
        <taxon>Ruaniaceae</taxon>
        <taxon>Ruania</taxon>
    </lineage>
</organism>
<dbReference type="PANTHER" id="PTHR30146">
    <property type="entry name" value="LACI-RELATED TRANSCRIPTIONAL REPRESSOR"/>
    <property type="match status" value="1"/>
</dbReference>
<gene>
    <name evidence="6" type="ORF">IM660_11470</name>
</gene>
<sequence>MSPVNDGRRRPVTLKEVAAKAGVSVSAVSLVANEKKNARIGEATRARVLQAIEDLGYRPNALAKNLVHGQSRFIGLVADAIASTPFAGQIIHGAQVEAWRRGYVLLVANSEGNAEAEAQAISMLLEHKVHGILYSTWYHRQIDLPAGLSEAETVLVNCFADDGPLAVVPDEFDGGRAAAQLLIDAGHERIAFINTVTPSPAREGRLAGYRAALADAGIEVDPALVLDADSAQEGGYASVEAVLASGATAVCCHNDRVAMGLYDGLRERGLRIPADLSVVGFDNQEIIAAHLRPGLSTVALPHYELGVAGVRALLDGGPEASDRLTIACPPVVRESVRSLA</sequence>
<dbReference type="RefSeq" id="WP_193495622.1">
    <property type="nucleotide sequence ID" value="NZ_CP063169.1"/>
</dbReference>
<keyword evidence="4" id="KW-0804">Transcription</keyword>
<dbReference type="GO" id="GO:0003700">
    <property type="term" value="F:DNA-binding transcription factor activity"/>
    <property type="evidence" value="ECO:0007669"/>
    <property type="project" value="TreeGrafter"/>
</dbReference>
<evidence type="ECO:0000256" key="1">
    <source>
        <dbReference type="ARBA" id="ARBA00022491"/>
    </source>
</evidence>
<dbReference type="PANTHER" id="PTHR30146:SF148">
    <property type="entry name" value="HTH-TYPE TRANSCRIPTIONAL REPRESSOR PURR-RELATED"/>
    <property type="match status" value="1"/>
</dbReference>
<reference evidence="6 7" key="1">
    <citation type="submission" date="2020-10" db="EMBL/GenBank/DDBJ databases">
        <title>Haloactinobacterium sp. RN3S43, a bacterium isolated from saline soil.</title>
        <authorList>
            <person name="Sun J.-Q."/>
        </authorList>
    </citation>
    <scope>NUCLEOTIDE SEQUENCE [LARGE SCALE GENOMIC DNA]</scope>
    <source>
        <strain evidence="6 7">RN3S43</strain>
    </source>
</reference>
<keyword evidence="3 6" id="KW-0238">DNA-binding</keyword>
<dbReference type="Gene3D" id="3.40.50.2300">
    <property type="match status" value="2"/>
</dbReference>
<dbReference type="EMBL" id="CP063169">
    <property type="protein sequence ID" value="QOR69320.1"/>
    <property type="molecule type" value="Genomic_DNA"/>
</dbReference>